<evidence type="ECO:0000256" key="2">
    <source>
        <dbReference type="ARBA" id="ARBA00023054"/>
    </source>
</evidence>
<feature type="compositionally biased region" description="Basic and acidic residues" evidence="6">
    <location>
        <begin position="388"/>
        <end position="398"/>
    </location>
</feature>
<organism evidence="8 9">
    <name type="scientific">Irena cyanogastra</name>
    <name type="common">Philippine fairy-bluebird</name>
    <dbReference type="NCBI Taxonomy" id="175120"/>
    <lineage>
        <taxon>Eukaryota</taxon>
        <taxon>Metazoa</taxon>
        <taxon>Chordata</taxon>
        <taxon>Craniata</taxon>
        <taxon>Vertebrata</taxon>
        <taxon>Euteleostomi</taxon>
        <taxon>Archelosauria</taxon>
        <taxon>Archosauria</taxon>
        <taxon>Dinosauria</taxon>
        <taxon>Saurischia</taxon>
        <taxon>Theropoda</taxon>
        <taxon>Coelurosauria</taxon>
        <taxon>Aves</taxon>
        <taxon>Neognathae</taxon>
        <taxon>Neoaves</taxon>
        <taxon>Telluraves</taxon>
        <taxon>Australaves</taxon>
        <taxon>Passeriformes</taxon>
        <taxon>Corvoidea</taxon>
        <taxon>Irenidae</taxon>
        <taxon>Irena</taxon>
    </lineage>
</organism>
<reference evidence="8 9" key="1">
    <citation type="submission" date="2019-09" db="EMBL/GenBank/DDBJ databases">
        <title>Bird 10,000 Genomes (B10K) Project - Family phase.</title>
        <authorList>
            <person name="Zhang G."/>
        </authorList>
    </citation>
    <scope>NUCLEOTIDE SEQUENCE [LARGE SCALE GENOMIC DNA]</scope>
    <source>
        <strain evidence="8">B10K-DU-001-26</strain>
        <tissue evidence="8">Muscle</tissue>
    </source>
</reference>
<feature type="region of interest" description="Disordered" evidence="6">
    <location>
        <begin position="431"/>
        <end position="471"/>
    </location>
</feature>
<feature type="compositionally biased region" description="Basic and acidic residues" evidence="6">
    <location>
        <begin position="305"/>
        <end position="323"/>
    </location>
</feature>
<evidence type="ECO:0000256" key="4">
    <source>
        <dbReference type="ARBA" id="ARBA00041402"/>
    </source>
</evidence>
<feature type="non-terminal residue" evidence="8">
    <location>
        <position position="1"/>
    </location>
</feature>
<feature type="coiled-coil region" evidence="5">
    <location>
        <begin position="100"/>
        <end position="184"/>
    </location>
</feature>
<evidence type="ECO:0000256" key="5">
    <source>
        <dbReference type="SAM" id="Coils"/>
    </source>
</evidence>
<gene>
    <name evidence="8" type="primary">Lca5l</name>
    <name evidence="8" type="ORF">IRECYA_R04355</name>
</gene>
<dbReference type="InterPro" id="IPR026188">
    <property type="entry name" value="Lebercilin-like"/>
</dbReference>
<proteinExistence type="inferred from homology"/>
<dbReference type="PANTHER" id="PTHR16650:SF9">
    <property type="entry name" value="LEBERCILIN-LIKE PROTEIN"/>
    <property type="match status" value="1"/>
</dbReference>
<feature type="region of interest" description="Disordered" evidence="6">
    <location>
        <begin position="305"/>
        <end position="329"/>
    </location>
</feature>
<dbReference type="EMBL" id="VWZV01003816">
    <property type="protein sequence ID" value="NXI09222.1"/>
    <property type="molecule type" value="Genomic_DNA"/>
</dbReference>
<comment type="caution">
    <text evidence="8">The sequence shown here is derived from an EMBL/GenBank/DDBJ whole genome shotgun (WGS) entry which is preliminary data.</text>
</comment>
<dbReference type="InterPro" id="IPR028933">
    <property type="entry name" value="Lebercilin_dom"/>
</dbReference>
<evidence type="ECO:0000313" key="8">
    <source>
        <dbReference type="EMBL" id="NXI09222.1"/>
    </source>
</evidence>
<comment type="similarity">
    <text evidence="1">Belongs to the LCA5 family.</text>
</comment>
<feature type="domain" description="Lebercilin" evidence="7">
    <location>
        <begin position="40"/>
        <end position="231"/>
    </location>
</feature>
<dbReference type="GO" id="GO:0042073">
    <property type="term" value="P:intraciliary transport"/>
    <property type="evidence" value="ECO:0007669"/>
    <property type="project" value="TreeGrafter"/>
</dbReference>
<feature type="compositionally biased region" description="Polar residues" evidence="6">
    <location>
        <begin position="447"/>
        <end position="456"/>
    </location>
</feature>
<name>A0A7K9QC75_IRECY</name>
<feature type="region of interest" description="Disordered" evidence="6">
    <location>
        <begin position="368"/>
        <end position="415"/>
    </location>
</feature>
<protein>
    <recommendedName>
        <fullName evidence="3">Lebercilin-like protein</fullName>
    </recommendedName>
    <alternativeName>
        <fullName evidence="4">Leber congenital amaurosis 5-like protein</fullName>
    </alternativeName>
</protein>
<evidence type="ECO:0000256" key="1">
    <source>
        <dbReference type="ARBA" id="ARBA00010229"/>
    </source>
</evidence>
<dbReference type="Pfam" id="PF15619">
    <property type="entry name" value="Lebercilin"/>
    <property type="match status" value="1"/>
</dbReference>
<evidence type="ECO:0000256" key="3">
    <source>
        <dbReference type="ARBA" id="ARBA00041189"/>
    </source>
</evidence>
<sequence length="471" mass="53988">IHSDLNAGGKKWPAGKTSNLNSSFSTLQSGVVYQDKNATAQRISSARLHRIKELKNEIFDLQRKIETSSFENQVLKELNRGHARAIDRYSNSESHLQEMLAGHRNELRDLRKLLKMSQEAEKNTARELKKVEAELRRTKGDLKTLVVLSEDKALAEREELNRRLSVLNETLEAKDERIQSLEMQQKLNSSTFSRRLASESKKLLEATMTTKKLLMEINIVHQKIKEKDRQLYVQNIYANRIPKSLRDRNDWIPNDQSVRVDRSIQVDKESFRELLLSQHQETEKNPIQLKKEKRVDKAGEVKAKEVCSHAQSKKEKQATKKVPETSNRTHRGGKLLMEEHKFSEFIKEMEKETEVLKQELRTLMISERSPQRVKENNQEGEAVEEAEKEEKKLCEQQKKKARSEGASPSKDPARLKKKYIFSEAVENLHQGLHTSGAKSKAGSLSSQRQAGQSCSGTAVPRGKISFGAYEP</sequence>
<accession>A0A7K9QC75</accession>
<evidence type="ECO:0000313" key="9">
    <source>
        <dbReference type="Proteomes" id="UP000530962"/>
    </source>
</evidence>
<feature type="compositionally biased region" description="Low complexity" evidence="6">
    <location>
        <begin position="435"/>
        <end position="446"/>
    </location>
</feature>
<dbReference type="GO" id="GO:0005930">
    <property type="term" value="C:axoneme"/>
    <property type="evidence" value="ECO:0007669"/>
    <property type="project" value="TreeGrafter"/>
</dbReference>
<dbReference type="AlphaFoldDB" id="A0A7K9QC75"/>
<evidence type="ECO:0000259" key="7">
    <source>
        <dbReference type="Pfam" id="PF15619"/>
    </source>
</evidence>
<dbReference type="Proteomes" id="UP000530962">
    <property type="component" value="Unassembled WGS sequence"/>
</dbReference>
<keyword evidence="9" id="KW-1185">Reference proteome</keyword>
<dbReference type="PANTHER" id="PTHR16650">
    <property type="entry name" value="C21ORF13-RELATED"/>
    <property type="match status" value="1"/>
</dbReference>
<keyword evidence="2 5" id="KW-0175">Coiled coil</keyword>
<feature type="non-terminal residue" evidence="8">
    <location>
        <position position="471"/>
    </location>
</feature>
<evidence type="ECO:0000256" key="6">
    <source>
        <dbReference type="SAM" id="MobiDB-lite"/>
    </source>
</evidence>